<dbReference type="GeneID" id="106473138"/>
<dbReference type="PANTHER" id="PTHR22968:SF14">
    <property type="entry name" value="PROTEIN KINASE C"/>
    <property type="match status" value="1"/>
</dbReference>
<dbReference type="SMART" id="SM00109">
    <property type="entry name" value="C1"/>
    <property type="match status" value="2"/>
</dbReference>
<dbReference type="PRINTS" id="PR00008">
    <property type="entry name" value="DAGPEDOMAIN"/>
</dbReference>
<dbReference type="Pfam" id="PF00130">
    <property type="entry name" value="C1_1"/>
    <property type="match status" value="2"/>
</dbReference>
<proteinExistence type="predicted"/>
<feature type="domain" description="Phorbol-ester/DAG-type" evidence="5">
    <location>
        <begin position="39"/>
        <end position="89"/>
    </location>
</feature>
<dbReference type="InterPro" id="IPR035892">
    <property type="entry name" value="C2_domain_sf"/>
</dbReference>
<dbReference type="Pfam" id="PF00069">
    <property type="entry name" value="Pkinase"/>
    <property type="match status" value="1"/>
</dbReference>
<dbReference type="CDD" id="cd04026">
    <property type="entry name" value="C2_PKC_alpha_gamma"/>
    <property type="match status" value="1"/>
</dbReference>
<dbReference type="SUPFAM" id="SSF49562">
    <property type="entry name" value="C2 domain (Calcium/lipid-binding domain, CaLB)"/>
    <property type="match status" value="1"/>
</dbReference>
<dbReference type="PROSITE" id="PS50011">
    <property type="entry name" value="PROTEIN_KINASE_DOM"/>
    <property type="match status" value="1"/>
</dbReference>
<dbReference type="SUPFAM" id="SSF57889">
    <property type="entry name" value="Cysteine-rich domain"/>
    <property type="match status" value="2"/>
</dbReference>
<dbReference type="PROSITE" id="PS50004">
    <property type="entry name" value="C2"/>
    <property type="match status" value="1"/>
</dbReference>
<gene>
    <name evidence="7" type="primary">LOC106473138</name>
</gene>
<dbReference type="InterPro" id="IPR002219">
    <property type="entry name" value="PKC_DAG/PE"/>
</dbReference>
<evidence type="ECO:0000256" key="1">
    <source>
        <dbReference type="ARBA" id="ARBA00022723"/>
    </source>
</evidence>
<accession>A0ABM1BV57</accession>
<evidence type="ECO:0000259" key="4">
    <source>
        <dbReference type="PROSITE" id="PS50011"/>
    </source>
</evidence>
<dbReference type="Gene3D" id="1.10.510.10">
    <property type="entry name" value="Transferase(Phosphotransferase) domain 1"/>
    <property type="match status" value="1"/>
</dbReference>
<organism evidence="6 7">
    <name type="scientific">Limulus polyphemus</name>
    <name type="common">Atlantic horseshoe crab</name>
    <dbReference type="NCBI Taxonomy" id="6850"/>
    <lineage>
        <taxon>Eukaryota</taxon>
        <taxon>Metazoa</taxon>
        <taxon>Ecdysozoa</taxon>
        <taxon>Arthropoda</taxon>
        <taxon>Chelicerata</taxon>
        <taxon>Merostomata</taxon>
        <taxon>Xiphosura</taxon>
        <taxon>Limulidae</taxon>
        <taxon>Limulus</taxon>
    </lineage>
</organism>
<dbReference type="PANTHER" id="PTHR22968">
    <property type="entry name" value="PROTEIN KINASE C, MU"/>
    <property type="match status" value="1"/>
</dbReference>
<dbReference type="Gene3D" id="3.30.200.20">
    <property type="entry name" value="Phosphorylase Kinase, domain 1"/>
    <property type="match status" value="1"/>
</dbReference>
<dbReference type="Gene3D" id="2.60.40.150">
    <property type="entry name" value="C2 domain"/>
    <property type="match status" value="1"/>
</dbReference>
<protein>
    <submittedName>
        <fullName evidence="7">Protein kinase C, brain isozyme-like</fullName>
    </submittedName>
</protein>
<dbReference type="Gene3D" id="3.30.60.20">
    <property type="match status" value="2"/>
</dbReference>
<dbReference type="Pfam" id="PF00168">
    <property type="entry name" value="C2"/>
    <property type="match status" value="1"/>
</dbReference>
<dbReference type="RefSeq" id="XP_013789273.2">
    <property type="nucleotide sequence ID" value="XM_013933819.2"/>
</dbReference>
<dbReference type="InterPro" id="IPR046349">
    <property type="entry name" value="C1-like_sf"/>
</dbReference>
<dbReference type="InterPro" id="IPR011009">
    <property type="entry name" value="Kinase-like_dom_sf"/>
</dbReference>
<reference evidence="7" key="1">
    <citation type="submission" date="2025-08" db="UniProtKB">
        <authorList>
            <consortium name="RefSeq"/>
        </authorList>
    </citation>
    <scope>IDENTIFICATION</scope>
    <source>
        <tissue evidence="7">Muscle</tissue>
    </source>
</reference>
<keyword evidence="1" id="KW-0479">Metal-binding</keyword>
<dbReference type="SMART" id="SM00239">
    <property type="entry name" value="C2"/>
    <property type="match status" value="1"/>
</dbReference>
<keyword evidence="6" id="KW-1185">Reference proteome</keyword>
<dbReference type="InterPro" id="IPR020454">
    <property type="entry name" value="DAG/PE-bd"/>
</dbReference>
<evidence type="ECO:0000313" key="6">
    <source>
        <dbReference type="Proteomes" id="UP000694941"/>
    </source>
</evidence>
<dbReference type="SMART" id="SM00220">
    <property type="entry name" value="S_TKc"/>
    <property type="match status" value="1"/>
</dbReference>
<dbReference type="CDD" id="cd20836">
    <property type="entry name" value="C1_cPKC_rpt2"/>
    <property type="match status" value="1"/>
</dbReference>
<evidence type="ECO:0000259" key="5">
    <source>
        <dbReference type="PROSITE" id="PS50081"/>
    </source>
</evidence>
<feature type="domain" description="Phorbol-ester/DAG-type" evidence="5">
    <location>
        <begin position="104"/>
        <end position="154"/>
    </location>
</feature>
<dbReference type="InterPro" id="IPR000719">
    <property type="entry name" value="Prot_kinase_dom"/>
</dbReference>
<dbReference type="CDD" id="cd20833">
    <property type="entry name" value="C1_cPKC_rpt1"/>
    <property type="match status" value="1"/>
</dbReference>
<feature type="non-terminal residue" evidence="7">
    <location>
        <position position="465"/>
    </location>
</feature>
<evidence type="ECO:0000313" key="7">
    <source>
        <dbReference type="RefSeq" id="XP_013789273.2"/>
    </source>
</evidence>
<keyword evidence="2" id="KW-0862">Zinc</keyword>
<dbReference type="PRINTS" id="PR00360">
    <property type="entry name" value="C2DOMAIN"/>
</dbReference>
<sequence>MADDKVENVAPDESGVKIWPGLRGRKGALKKKNVFVIKNHKFIARFFKQPTFCSHCKDFIWGFGKQGYQCQICSFVVHKRCHAFVTFKCPGADKGVDTDDVRTKHKFLVHTYTSPTFCDHCGSLLYGIIHQGLKCKACDMNVHKRCRESVPNLCGCDYTERRGRIQLKVTANPALLTVEVQQAQNLIPMDPNGSSDPYVKVKLIPESRDSTKKKTKTIRSCLNPQWMETITIDLHSEDKDRRVLIEVWDWDRTSRNDFMGSLSFGVSEVMKSPVNGWFKLLTAEEGEFYNVPVPSEDTDIVELKKKMKSHTFHQKSQSTEKLQNNIAPQQSVGRQEVVRVSDFNFLMVLGKGSFGKVMLVEKKSTSELFGVKILKKDVIIQDDDIECTMIEKRVLALSNKPPFLVHLHSCFQTQDRLYFVMEYVSGGDLMFQIQQAGKFREPIAVFYAAEIAIGLFFLHSQGIIY</sequence>
<feature type="domain" description="Protein kinase" evidence="4">
    <location>
        <begin position="343"/>
        <end position="465"/>
    </location>
</feature>
<evidence type="ECO:0000256" key="2">
    <source>
        <dbReference type="ARBA" id="ARBA00022833"/>
    </source>
</evidence>
<feature type="domain" description="C2" evidence="3">
    <location>
        <begin position="161"/>
        <end position="278"/>
    </location>
</feature>
<name>A0ABM1BV57_LIMPO</name>
<dbReference type="PROSITE" id="PS50081">
    <property type="entry name" value="ZF_DAG_PE_2"/>
    <property type="match status" value="2"/>
</dbReference>
<dbReference type="SUPFAM" id="SSF56112">
    <property type="entry name" value="Protein kinase-like (PK-like)"/>
    <property type="match status" value="1"/>
</dbReference>
<dbReference type="Proteomes" id="UP000694941">
    <property type="component" value="Unplaced"/>
</dbReference>
<dbReference type="PROSITE" id="PS00479">
    <property type="entry name" value="ZF_DAG_PE_1"/>
    <property type="match status" value="1"/>
</dbReference>
<evidence type="ECO:0000259" key="3">
    <source>
        <dbReference type="PROSITE" id="PS50004"/>
    </source>
</evidence>
<dbReference type="InterPro" id="IPR000008">
    <property type="entry name" value="C2_dom"/>
</dbReference>